<protein>
    <submittedName>
        <fullName evidence="1">Uncharacterized protein</fullName>
    </submittedName>
</protein>
<sequence>MNLSPLNLSVNLSFMPLLNPDPVPSYLDDPDPRGNDEENRTSLVGKMEVWGSREVATRAMEEAAARKAVKTSAFFISERSPSSIVIARRTFKCRYRLSSPHLLDIEGCKREDEEKKDEATMMRRPLKQPVVLVLAAFHYFLKKAAN</sequence>
<dbReference type="AlphaFoldDB" id="A0A9E7GAF2"/>
<proteinExistence type="predicted"/>
<reference evidence="1" key="1">
    <citation type="submission" date="2022-05" db="EMBL/GenBank/DDBJ databases">
        <title>The Musa troglodytarum L. genome provides insights into the mechanism of non-climacteric behaviour and enrichment of carotenoids.</title>
        <authorList>
            <person name="Wang J."/>
        </authorList>
    </citation>
    <scope>NUCLEOTIDE SEQUENCE</scope>
    <source>
        <tissue evidence="1">Leaf</tissue>
    </source>
</reference>
<dbReference type="EMBL" id="CP097508">
    <property type="protein sequence ID" value="URE09568.1"/>
    <property type="molecule type" value="Genomic_DNA"/>
</dbReference>
<keyword evidence="2" id="KW-1185">Reference proteome</keyword>
<evidence type="ECO:0000313" key="2">
    <source>
        <dbReference type="Proteomes" id="UP001055439"/>
    </source>
</evidence>
<dbReference type="Proteomes" id="UP001055439">
    <property type="component" value="Chromosome 6"/>
</dbReference>
<name>A0A9E7GAF2_9LILI</name>
<accession>A0A9E7GAF2</accession>
<gene>
    <name evidence="1" type="ORF">MUK42_35664</name>
</gene>
<evidence type="ECO:0000313" key="1">
    <source>
        <dbReference type="EMBL" id="URE09568.1"/>
    </source>
</evidence>
<organism evidence="1 2">
    <name type="scientific">Musa troglodytarum</name>
    <name type="common">fe'i banana</name>
    <dbReference type="NCBI Taxonomy" id="320322"/>
    <lineage>
        <taxon>Eukaryota</taxon>
        <taxon>Viridiplantae</taxon>
        <taxon>Streptophyta</taxon>
        <taxon>Embryophyta</taxon>
        <taxon>Tracheophyta</taxon>
        <taxon>Spermatophyta</taxon>
        <taxon>Magnoliopsida</taxon>
        <taxon>Liliopsida</taxon>
        <taxon>Zingiberales</taxon>
        <taxon>Musaceae</taxon>
        <taxon>Musa</taxon>
    </lineage>
</organism>